<keyword evidence="2" id="KW-1185">Reference proteome</keyword>
<proteinExistence type="predicted"/>
<accession>A0A317XYB8</accession>
<gene>
    <name evidence="1" type="ORF">BCV70DRAFT_14807</name>
</gene>
<name>A0A317XYB8_9BASI</name>
<dbReference type="InParanoid" id="A0A317XYB8"/>
<reference evidence="1 2" key="1">
    <citation type="journal article" date="2018" name="Mol. Biol. Evol.">
        <title>Broad Genomic Sampling Reveals a Smut Pathogenic Ancestry of the Fungal Clade Ustilaginomycotina.</title>
        <authorList>
            <person name="Kijpornyongpan T."/>
            <person name="Mondo S.J."/>
            <person name="Barry K."/>
            <person name="Sandor L."/>
            <person name="Lee J."/>
            <person name="Lipzen A."/>
            <person name="Pangilinan J."/>
            <person name="LaButti K."/>
            <person name="Hainaut M."/>
            <person name="Henrissat B."/>
            <person name="Grigoriev I.V."/>
            <person name="Spatafora J.W."/>
            <person name="Aime M.C."/>
        </authorList>
    </citation>
    <scope>NUCLEOTIDE SEQUENCE [LARGE SCALE GENOMIC DNA]</scope>
    <source>
        <strain evidence="1 2">MCA 3645</strain>
    </source>
</reference>
<dbReference type="AlphaFoldDB" id="A0A317XYB8"/>
<dbReference type="EMBL" id="KZ819188">
    <property type="protein sequence ID" value="PWZ03295.1"/>
    <property type="molecule type" value="Genomic_DNA"/>
</dbReference>
<protein>
    <submittedName>
        <fullName evidence="1">Uncharacterized protein</fullName>
    </submittedName>
</protein>
<organism evidence="1 2">
    <name type="scientific">Testicularia cyperi</name>
    <dbReference type="NCBI Taxonomy" id="1882483"/>
    <lineage>
        <taxon>Eukaryota</taxon>
        <taxon>Fungi</taxon>
        <taxon>Dikarya</taxon>
        <taxon>Basidiomycota</taxon>
        <taxon>Ustilaginomycotina</taxon>
        <taxon>Ustilaginomycetes</taxon>
        <taxon>Ustilaginales</taxon>
        <taxon>Anthracoideaceae</taxon>
        <taxon>Testicularia</taxon>
    </lineage>
</organism>
<sequence length="73" mass="8130">MFSNEFAIPAFSSSPSPTCHAFQPFSNHYSSLCFPLVLLASNVTSSAVCKARQTFHAYMHKHIPSSHLHHMIP</sequence>
<evidence type="ECO:0000313" key="2">
    <source>
        <dbReference type="Proteomes" id="UP000246740"/>
    </source>
</evidence>
<evidence type="ECO:0000313" key="1">
    <source>
        <dbReference type="EMBL" id="PWZ03295.1"/>
    </source>
</evidence>
<dbReference type="Proteomes" id="UP000246740">
    <property type="component" value="Unassembled WGS sequence"/>
</dbReference>